<dbReference type="PANTHER" id="PTHR30006:SF2">
    <property type="entry name" value="ABC TRANSPORTER SUBSTRATE-BINDING PROTEIN"/>
    <property type="match status" value="1"/>
</dbReference>
<sequence length="349" mass="37591">MADLLLPHMNRRAFLAGSAALSAGLAAPAILRAQTKELVVGAASSQKTWSEEIMIPAFEKKHGVKVIFEGTRSLVNLEKMQKNKGSQYLSVVQMDDPVMIIAVAEGLLDPITAARVPSSASLKPGVTHMDGMWVNYLQPWVGIAYNKEKVPTAPTSWTEIFDPKYKGRIILPSLQNTEGVLNLFTAAHLKTGKPMADAQLDLDAGFAKMAELKPNVLMSYTQEGQAYNLLEQGEAYMVMGAISSVALARKSKGAPIELAAPREGTFSMPSGIALVKGGPQPELAAAYIDMLLSPEIQQKVAQATFSLPTNGTVAAPAGLADLKIHPVNWAEVSKNRAAWVSRWDRELSL</sequence>
<evidence type="ECO:0000256" key="1">
    <source>
        <dbReference type="ARBA" id="ARBA00022729"/>
    </source>
</evidence>
<evidence type="ECO:0000313" key="2">
    <source>
        <dbReference type="EMBL" id="GGH22983.1"/>
    </source>
</evidence>
<organism evidence="2 3">
    <name type="scientific">Alsobacter metallidurans</name>
    <dbReference type="NCBI Taxonomy" id="340221"/>
    <lineage>
        <taxon>Bacteria</taxon>
        <taxon>Pseudomonadati</taxon>
        <taxon>Pseudomonadota</taxon>
        <taxon>Alphaproteobacteria</taxon>
        <taxon>Hyphomicrobiales</taxon>
        <taxon>Alsobacteraceae</taxon>
        <taxon>Alsobacter</taxon>
    </lineage>
</organism>
<dbReference type="Pfam" id="PF13343">
    <property type="entry name" value="SBP_bac_6"/>
    <property type="match status" value="1"/>
</dbReference>
<dbReference type="PROSITE" id="PS51318">
    <property type="entry name" value="TAT"/>
    <property type="match status" value="1"/>
</dbReference>
<gene>
    <name evidence="2" type="ORF">GCM10007036_28430</name>
</gene>
<reference evidence="2" key="2">
    <citation type="submission" date="2020-09" db="EMBL/GenBank/DDBJ databases">
        <authorList>
            <person name="Sun Q."/>
            <person name="Zhou Y."/>
        </authorList>
    </citation>
    <scope>NUCLEOTIDE SEQUENCE</scope>
    <source>
        <strain evidence="2">CGMCC 1.12214</strain>
    </source>
</reference>
<protein>
    <submittedName>
        <fullName evidence="2">ABC transporter substrate-binding protein</fullName>
    </submittedName>
</protein>
<dbReference type="GO" id="GO:0030976">
    <property type="term" value="F:thiamine pyrophosphate binding"/>
    <property type="evidence" value="ECO:0007669"/>
    <property type="project" value="TreeGrafter"/>
</dbReference>
<dbReference type="GO" id="GO:0030288">
    <property type="term" value="C:outer membrane-bounded periplasmic space"/>
    <property type="evidence" value="ECO:0007669"/>
    <property type="project" value="TreeGrafter"/>
</dbReference>
<reference evidence="2" key="1">
    <citation type="journal article" date="2014" name="Int. J. Syst. Evol. Microbiol.">
        <title>Complete genome sequence of Corynebacterium casei LMG S-19264T (=DSM 44701T), isolated from a smear-ripened cheese.</title>
        <authorList>
            <consortium name="US DOE Joint Genome Institute (JGI-PGF)"/>
            <person name="Walter F."/>
            <person name="Albersmeier A."/>
            <person name="Kalinowski J."/>
            <person name="Ruckert C."/>
        </authorList>
    </citation>
    <scope>NUCLEOTIDE SEQUENCE</scope>
    <source>
        <strain evidence="2">CGMCC 1.12214</strain>
    </source>
</reference>
<dbReference type="RefSeq" id="WP_188518402.1">
    <property type="nucleotide sequence ID" value="NZ_BMES01000002.1"/>
</dbReference>
<dbReference type="InterPro" id="IPR006311">
    <property type="entry name" value="TAT_signal"/>
</dbReference>
<evidence type="ECO:0000313" key="3">
    <source>
        <dbReference type="Proteomes" id="UP000603912"/>
    </source>
</evidence>
<keyword evidence="1" id="KW-0732">Signal</keyword>
<dbReference type="PANTHER" id="PTHR30006">
    <property type="entry name" value="THIAMINE-BINDING PERIPLASMIC PROTEIN-RELATED"/>
    <property type="match status" value="1"/>
</dbReference>
<name>A0A917I7R3_9HYPH</name>
<dbReference type="SUPFAM" id="SSF53850">
    <property type="entry name" value="Periplasmic binding protein-like II"/>
    <property type="match status" value="1"/>
</dbReference>
<dbReference type="GO" id="GO:0015888">
    <property type="term" value="P:thiamine transport"/>
    <property type="evidence" value="ECO:0007669"/>
    <property type="project" value="TreeGrafter"/>
</dbReference>
<dbReference type="CDD" id="cd13589">
    <property type="entry name" value="PBP2_polyamine_RpCGA009"/>
    <property type="match status" value="1"/>
</dbReference>
<dbReference type="AlphaFoldDB" id="A0A917I7R3"/>
<keyword evidence="3" id="KW-1185">Reference proteome</keyword>
<dbReference type="Gene3D" id="3.40.190.10">
    <property type="entry name" value="Periplasmic binding protein-like II"/>
    <property type="match status" value="2"/>
</dbReference>
<dbReference type="EMBL" id="BMES01000002">
    <property type="protein sequence ID" value="GGH22983.1"/>
    <property type="molecule type" value="Genomic_DNA"/>
</dbReference>
<accession>A0A917I7R3</accession>
<dbReference type="Proteomes" id="UP000603912">
    <property type="component" value="Unassembled WGS sequence"/>
</dbReference>
<comment type="caution">
    <text evidence="2">The sequence shown here is derived from an EMBL/GenBank/DDBJ whole genome shotgun (WGS) entry which is preliminary data.</text>
</comment>
<dbReference type="GO" id="GO:0030975">
    <property type="term" value="F:thiamine binding"/>
    <property type="evidence" value="ECO:0007669"/>
    <property type="project" value="TreeGrafter"/>
</dbReference>
<proteinExistence type="predicted"/>